<dbReference type="GO" id="GO:0016491">
    <property type="term" value="F:oxidoreductase activity"/>
    <property type="evidence" value="ECO:0007669"/>
    <property type="project" value="TreeGrafter"/>
</dbReference>
<protein>
    <submittedName>
        <fullName evidence="1">Flavin-containing amine oxidasedehydrogenase</fullName>
    </submittedName>
</protein>
<dbReference type="Pfam" id="PF13450">
    <property type="entry name" value="NAD_binding_8"/>
    <property type="match status" value="1"/>
</dbReference>
<dbReference type="Proteomes" id="UP000276133">
    <property type="component" value="Unassembled WGS sequence"/>
</dbReference>
<organism evidence="1 2">
    <name type="scientific">Brachionus plicatilis</name>
    <name type="common">Marine rotifer</name>
    <name type="synonym">Brachionus muelleri</name>
    <dbReference type="NCBI Taxonomy" id="10195"/>
    <lineage>
        <taxon>Eukaryota</taxon>
        <taxon>Metazoa</taxon>
        <taxon>Spiralia</taxon>
        <taxon>Gnathifera</taxon>
        <taxon>Rotifera</taxon>
        <taxon>Eurotatoria</taxon>
        <taxon>Monogononta</taxon>
        <taxon>Pseudotrocha</taxon>
        <taxon>Ploima</taxon>
        <taxon>Brachionidae</taxon>
        <taxon>Brachionus</taxon>
    </lineage>
</organism>
<keyword evidence="2" id="KW-1185">Reference proteome</keyword>
<proteinExistence type="predicted"/>
<dbReference type="SUPFAM" id="SSF51905">
    <property type="entry name" value="FAD/NAD(P)-binding domain"/>
    <property type="match status" value="1"/>
</dbReference>
<comment type="caution">
    <text evidence="1">The sequence shown here is derived from an EMBL/GenBank/DDBJ whole genome shotgun (WGS) entry which is preliminary data.</text>
</comment>
<name>A0A3M7T2E8_BRAPC</name>
<dbReference type="InterPro" id="IPR050464">
    <property type="entry name" value="Zeta_carotene_desat/Oxidored"/>
</dbReference>
<dbReference type="AlphaFoldDB" id="A0A3M7T2E8"/>
<evidence type="ECO:0000313" key="2">
    <source>
        <dbReference type="Proteomes" id="UP000276133"/>
    </source>
</evidence>
<dbReference type="PROSITE" id="PS51257">
    <property type="entry name" value="PROKAR_LIPOPROTEIN"/>
    <property type="match status" value="1"/>
</dbReference>
<gene>
    <name evidence="1" type="ORF">BpHYR1_050349</name>
</gene>
<accession>A0A3M7T2E8</accession>
<dbReference type="InterPro" id="IPR036188">
    <property type="entry name" value="FAD/NAD-bd_sf"/>
</dbReference>
<dbReference type="Gene3D" id="3.50.50.60">
    <property type="entry name" value="FAD/NAD(P)-binding domain"/>
    <property type="match status" value="1"/>
</dbReference>
<dbReference type="EMBL" id="REGN01000422">
    <property type="protein sequence ID" value="RNA42040.1"/>
    <property type="molecule type" value="Genomic_DNA"/>
</dbReference>
<sequence>MAKENQTKKVCIIGAGAAGCACAWLLSQHSDKYQVELWEKGHVAGGVASSHKIDQNGLD</sequence>
<dbReference type="PRINTS" id="PR00419">
    <property type="entry name" value="ADXRDTASE"/>
</dbReference>
<dbReference type="PANTHER" id="PTHR42923:SF20">
    <property type="entry name" value="FLAVIN-CONTAINING AMINE OXIDASEDEHYDROGENASE"/>
    <property type="match status" value="1"/>
</dbReference>
<evidence type="ECO:0000313" key="1">
    <source>
        <dbReference type="EMBL" id="RNA42040.1"/>
    </source>
</evidence>
<dbReference type="PANTHER" id="PTHR42923">
    <property type="entry name" value="PROTOPORPHYRINOGEN OXIDASE"/>
    <property type="match status" value="1"/>
</dbReference>
<reference evidence="1 2" key="1">
    <citation type="journal article" date="2018" name="Sci. Rep.">
        <title>Genomic signatures of local adaptation to the degree of environmental predictability in rotifers.</title>
        <authorList>
            <person name="Franch-Gras L."/>
            <person name="Hahn C."/>
            <person name="Garcia-Roger E.M."/>
            <person name="Carmona M.J."/>
            <person name="Serra M."/>
            <person name="Gomez A."/>
        </authorList>
    </citation>
    <scope>NUCLEOTIDE SEQUENCE [LARGE SCALE GENOMIC DNA]</scope>
    <source>
        <strain evidence="1">HYR1</strain>
    </source>
</reference>